<dbReference type="EMBL" id="JACHHB010000002">
    <property type="protein sequence ID" value="MBB5172536.1"/>
    <property type="molecule type" value="Genomic_DNA"/>
</dbReference>
<keyword evidence="4" id="KW-0233">DNA recombination</keyword>
<dbReference type="PANTHER" id="PTHR33258">
    <property type="entry name" value="TRANSPOSASE INSL FOR INSERTION SEQUENCE ELEMENT IS186A-RELATED"/>
    <property type="match status" value="1"/>
</dbReference>
<dbReference type="InterPro" id="IPR012337">
    <property type="entry name" value="RNaseH-like_sf"/>
</dbReference>
<dbReference type="Pfam" id="PF01609">
    <property type="entry name" value="DDE_Tnp_1"/>
    <property type="match status" value="1"/>
</dbReference>
<dbReference type="InterPro" id="IPR047952">
    <property type="entry name" value="Transpos_IS4"/>
</dbReference>
<dbReference type="AlphaFoldDB" id="A0A840QMF3"/>
<evidence type="ECO:0000256" key="2">
    <source>
        <dbReference type="ARBA" id="ARBA00022578"/>
    </source>
</evidence>
<name>A0A840QMF3_9BACI</name>
<organism evidence="6 7">
    <name type="scientific">Texcoconibacillus texcoconensis</name>
    <dbReference type="NCBI Taxonomy" id="1095777"/>
    <lineage>
        <taxon>Bacteria</taxon>
        <taxon>Bacillati</taxon>
        <taxon>Bacillota</taxon>
        <taxon>Bacilli</taxon>
        <taxon>Bacillales</taxon>
        <taxon>Bacillaceae</taxon>
        <taxon>Texcoconibacillus</taxon>
    </lineage>
</organism>
<dbReference type="PANTHER" id="PTHR33258:SF1">
    <property type="entry name" value="TRANSPOSASE INSL FOR INSERTION SEQUENCE ELEMENT IS186A-RELATED"/>
    <property type="match status" value="1"/>
</dbReference>
<keyword evidence="2" id="KW-0815">Transposition</keyword>
<evidence type="ECO:0000313" key="6">
    <source>
        <dbReference type="EMBL" id="MBB5172536.1"/>
    </source>
</evidence>
<keyword evidence="7" id="KW-1185">Reference proteome</keyword>
<comment type="similarity">
    <text evidence="1">Belongs to the transposase 11 family.</text>
</comment>
<comment type="caution">
    <text evidence="6">The sequence shown here is derived from an EMBL/GenBank/DDBJ whole genome shotgun (WGS) entry which is preliminary data.</text>
</comment>
<reference evidence="6 7" key="1">
    <citation type="submission" date="2020-08" db="EMBL/GenBank/DDBJ databases">
        <title>Genomic Encyclopedia of Type Strains, Phase IV (KMG-IV): sequencing the most valuable type-strain genomes for metagenomic binning, comparative biology and taxonomic classification.</title>
        <authorList>
            <person name="Goeker M."/>
        </authorList>
    </citation>
    <scope>NUCLEOTIDE SEQUENCE [LARGE SCALE GENOMIC DNA]</scope>
    <source>
        <strain evidence="6 7">DSM 24696</strain>
    </source>
</reference>
<dbReference type="RefSeq" id="WP_184662987.1">
    <property type="nucleotide sequence ID" value="NZ_JACHHB010000002.1"/>
</dbReference>
<evidence type="ECO:0000313" key="7">
    <source>
        <dbReference type="Proteomes" id="UP000551878"/>
    </source>
</evidence>
<evidence type="ECO:0000259" key="5">
    <source>
        <dbReference type="Pfam" id="PF01609"/>
    </source>
</evidence>
<evidence type="ECO:0000256" key="1">
    <source>
        <dbReference type="ARBA" id="ARBA00010075"/>
    </source>
</evidence>
<keyword evidence="3" id="KW-0238">DNA-binding</keyword>
<dbReference type="SUPFAM" id="SSF53098">
    <property type="entry name" value="Ribonuclease H-like"/>
    <property type="match status" value="1"/>
</dbReference>
<dbReference type="GO" id="GO:0004803">
    <property type="term" value="F:transposase activity"/>
    <property type="evidence" value="ECO:0007669"/>
    <property type="project" value="InterPro"/>
</dbReference>
<sequence length="402" mass="47317">MSKLSLGHKNVTGQCFSLLPVEKYTCPILNYDYDKLSVDALFKIGVAAQLNKWQSYDEIVEGLSCEPEVLNELNLKSISASQLSRRINDLPTEWVQDVFFKTIELLERLTKGDKKESSRMGPFYIVDSTPLKLPLNRCDWAKMSSSMSAVKMHLCLAHISDNISYPVKMLPSTGNVSDFESVDYLIEKSDYTYLMDRGYPSTKNLEHWLKNDIKFVARITKSIKVFERTDFTPTHPSVQCDAEVYFGLSKIPVRLVEFYDDQQRFYRIMTNRWDLTDQEIMKAYRKRWEIENFFKWIKQHLRFTEVWSTKPQGIWNQMFFALIAQIITLIIKLTTNTKKTDWEVLRIIRIYWIRPWVDLLGELNKKKRKSSKGRRKIPNSTNNNEVIFSETVARIKPRKRKI</sequence>
<evidence type="ECO:0000256" key="4">
    <source>
        <dbReference type="ARBA" id="ARBA00023172"/>
    </source>
</evidence>
<dbReference type="Proteomes" id="UP000551878">
    <property type="component" value="Unassembled WGS sequence"/>
</dbReference>
<dbReference type="InterPro" id="IPR002559">
    <property type="entry name" value="Transposase_11"/>
</dbReference>
<accession>A0A840QMF3</accession>
<feature type="domain" description="Transposase IS4-like" evidence="5">
    <location>
        <begin position="122"/>
        <end position="324"/>
    </location>
</feature>
<protein>
    <recommendedName>
        <fullName evidence="5">Transposase IS4-like domain-containing protein</fullName>
    </recommendedName>
</protein>
<dbReference type="GO" id="GO:0006313">
    <property type="term" value="P:DNA transposition"/>
    <property type="evidence" value="ECO:0007669"/>
    <property type="project" value="InterPro"/>
</dbReference>
<evidence type="ECO:0000256" key="3">
    <source>
        <dbReference type="ARBA" id="ARBA00023125"/>
    </source>
</evidence>
<dbReference type="NCBIfam" id="NF033592">
    <property type="entry name" value="transpos_IS4_1"/>
    <property type="match status" value="1"/>
</dbReference>
<gene>
    <name evidence="6" type="ORF">HNQ41_000680</name>
</gene>
<dbReference type="GO" id="GO:0003677">
    <property type="term" value="F:DNA binding"/>
    <property type="evidence" value="ECO:0007669"/>
    <property type="project" value="UniProtKB-KW"/>
</dbReference>
<proteinExistence type="inferred from homology"/>